<proteinExistence type="predicted"/>
<gene>
    <name evidence="1" type="ORF">ACAT0790_LOCUS16637</name>
</gene>
<evidence type="ECO:0000313" key="1">
    <source>
        <dbReference type="EMBL" id="CAD9119730.1"/>
    </source>
</evidence>
<reference evidence="1" key="1">
    <citation type="submission" date="2021-01" db="EMBL/GenBank/DDBJ databases">
        <authorList>
            <person name="Corre E."/>
            <person name="Pelletier E."/>
            <person name="Niang G."/>
            <person name="Scheremetjew M."/>
            <person name="Finn R."/>
            <person name="Kale V."/>
            <person name="Holt S."/>
            <person name="Cochrane G."/>
            <person name="Meng A."/>
            <person name="Brown T."/>
            <person name="Cohen L."/>
        </authorList>
    </citation>
    <scope>NUCLEOTIDE SEQUENCE</scope>
    <source>
        <strain evidence="1">OF101</strain>
    </source>
</reference>
<organism evidence="1">
    <name type="scientific">Alexandrium catenella</name>
    <name type="common">Red tide dinoflagellate</name>
    <name type="synonym">Gonyaulax catenella</name>
    <dbReference type="NCBI Taxonomy" id="2925"/>
    <lineage>
        <taxon>Eukaryota</taxon>
        <taxon>Sar</taxon>
        <taxon>Alveolata</taxon>
        <taxon>Dinophyceae</taxon>
        <taxon>Gonyaulacales</taxon>
        <taxon>Pyrocystaceae</taxon>
        <taxon>Alexandrium</taxon>
    </lineage>
</organism>
<dbReference type="AlphaFoldDB" id="A0A7S1Q618"/>
<name>A0A7S1Q618_ALECA</name>
<sequence length="192" mass="18658">MGAAAGDSIAAAASGPLAPFLRRSSARLVLPWVFPSSQSTMNVPSPLTTAMVAANQVSVLPHRASTASPARYCAASPASALAICLEIGSTGAAKAGLAAAVATAELPLLDGTPLTGAAAATFSEVPVGEHASTEGERAADAELGAEVGDCSACDDELANTGLADAAEVGDRKAAAGTPSGRTVLGVAAADRC</sequence>
<dbReference type="EMBL" id="HBGE01027667">
    <property type="protein sequence ID" value="CAD9119730.1"/>
    <property type="molecule type" value="Transcribed_RNA"/>
</dbReference>
<accession>A0A7S1Q618</accession>
<protein>
    <submittedName>
        <fullName evidence="1">Uncharacterized protein</fullName>
    </submittedName>
</protein>